<evidence type="ECO:0000313" key="8">
    <source>
        <dbReference type="Proteomes" id="UP000178943"/>
    </source>
</evidence>
<dbReference type="PANTHER" id="PTHR43632:SF1">
    <property type="entry name" value="PERMEASE COMPONENT OF TUNGSTATE ABC TRANSPORTER"/>
    <property type="match status" value="1"/>
</dbReference>
<evidence type="ECO:0000256" key="2">
    <source>
        <dbReference type="ARBA" id="ARBA00022692"/>
    </source>
</evidence>
<dbReference type="PROSITE" id="PS50928">
    <property type="entry name" value="ABC_TM1"/>
    <property type="match status" value="1"/>
</dbReference>
<dbReference type="GO" id="GO:0055085">
    <property type="term" value="P:transmembrane transport"/>
    <property type="evidence" value="ECO:0007669"/>
    <property type="project" value="InterPro"/>
</dbReference>
<reference evidence="7 8" key="1">
    <citation type="journal article" date="2016" name="Nat. Commun.">
        <title>Thousands of microbial genomes shed light on interconnected biogeochemical processes in an aquifer system.</title>
        <authorList>
            <person name="Anantharaman K."/>
            <person name="Brown C.T."/>
            <person name="Hug L.A."/>
            <person name="Sharon I."/>
            <person name="Castelle C.J."/>
            <person name="Probst A.J."/>
            <person name="Thomas B.C."/>
            <person name="Singh A."/>
            <person name="Wilkins M.J."/>
            <person name="Karaoz U."/>
            <person name="Brodie E.L."/>
            <person name="Williams K.H."/>
            <person name="Hubbard S.S."/>
            <person name="Banfield J.F."/>
        </authorList>
    </citation>
    <scope>NUCLEOTIDE SEQUENCE [LARGE SCALE GENOMIC DNA]</scope>
</reference>
<feature type="transmembrane region" description="Helical" evidence="5">
    <location>
        <begin position="44"/>
        <end position="68"/>
    </location>
</feature>
<sequence>MNPEIFEVVVRSFFVSSAAILISSIIAIPLAVYISLKEFKGKKIFLAVINSFLAVPAVAIGLFCYLLFARNGFLGFFHLLYTAKAMIIAQALLAFPIILSLTVSGLQILAKPLRDTLFTLGLSPLQTVFSLLYELRRQVVTAIIMAFSRVIGETGMTLMVGGNIKGETRVMTTTIAMETMKGNFELAITLGIILLSTAIILNIVTQLLLGETHAPAM</sequence>
<keyword evidence="3 5" id="KW-1133">Transmembrane helix</keyword>
<accession>A0A1F5VDW4</accession>
<evidence type="ECO:0000313" key="7">
    <source>
        <dbReference type="EMBL" id="OGF61585.1"/>
    </source>
</evidence>
<feature type="domain" description="ABC transmembrane type-1" evidence="6">
    <location>
        <begin position="9"/>
        <end position="205"/>
    </location>
</feature>
<dbReference type="Proteomes" id="UP000178943">
    <property type="component" value="Unassembled WGS sequence"/>
</dbReference>
<gene>
    <name evidence="7" type="ORF">A2Y62_16935</name>
</gene>
<dbReference type="PANTHER" id="PTHR43632">
    <property type="entry name" value="PERMEASE COMPONENT OF TUNGSTATE ABC TRANSPORTER"/>
    <property type="match status" value="1"/>
</dbReference>
<dbReference type="InterPro" id="IPR049783">
    <property type="entry name" value="ABC_perm_TupB-like"/>
</dbReference>
<dbReference type="STRING" id="1817863.A2Y62_16935"/>
<keyword evidence="5" id="KW-0813">Transport</keyword>
<dbReference type="InterPro" id="IPR035906">
    <property type="entry name" value="MetI-like_sf"/>
</dbReference>
<keyword evidence="2 5" id="KW-0812">Transmembrane</keyword>
<evidence type="ECO:0000256" key="3">
    <source>
        <dbReference type="ARBA" id="ARBA00022989"/>
    </source>
</evidence>
<dbReference type="Gene3D" id="1.10.3720.10">
    <property type="entry name" value="MetI-like"/>
    <property type="match status" value="1"/>
</dbReference>
<evidence type="ECO:0000256" key="5">
    <source>
        <dbReference type="RuleBase" id="RU363032"/>
    </source>
</evidence>
<dbReference type="GO" id="GO:0005886">
    <property type="term" value="C:plasma membrane"/>
    <property type="evidence" value="ECO:0007669"/>
    <property type="project" value="UniProtKB-SubCell"/>
</dbReference>
<feature type="transmembrane region" description="Helical" evidence="5">
    <location>
        <begin position="139"/>
        <end position="164"/>
    </location>
</feature>
<dbReference type="NCBIfam" id="NF038017">
    <property type="entry name" value="ABC_perm1"/>
    <property type="match status" value="1"/>
</dbReference>
<comment type="caution">
    <text evidence="7">The sequence shown here is derived from an EMBL/GenBank/DDBJ whole genome shotgun (WGS) entry which is preliminary data.</text>
</comment>
<feature type="transmembrane region" description="Helical" evidence="5">
    <location>
        <begin position="12"/>
        <end position="32"/>
    </location>
</feature>
<feature type="transmembrane region" description="Helical" evidence="5">
    <location>
        <begin position="184"/>
        <end position="209"/>
    </location>
</feature>
<organism evidence="7 8">
    <name type="scientific">Candidatus Fischerbacteria bacterium RBG_13_37_8</name>
    <dbReference type="NCBI Taxonomy" id="1817863"/>
    <lineage>
        <taxon>Bacteria</taxon>
        <taxon>Candidatus Fischeribacteriota</taxon>
    </lineage>
</organism>
<proteinExistence type="inferred from homology"/>
<protein>
    <recommendedName>
        <fullName evidence="6">ABC transmembrane type-1 domain-containing protein</fullName>
    </recommendedName>
</protein>
<name>A0A1F5VDW4_9BACT</name>
<dbReference type="SUPFAM" id="SSF161098">
    <property type="entry name" value="MetI-like"/>
    <property type="match status" value="1"/>
</dbReference>
<evidence type="ECO:0000259" key="6">
    <source>
        <dbReference type="PROSITE" id="PS50928"/>
    </source>
</evidence>
<evidence type="ECO:0000256" key="4">
    <source>
        <dbReference type="ARBA" id="ARBA00023136"/>
    </source>
</evidence>
<evidence type="ECO:0000256" key="1">
    <source>
        <dbReference type="ARBA" id="ARBA00004141"/>
    </source>
</evidence>
<dbReference type="AlphaFoldDB" id="A0A1F5VDW4"/>
<dbReference type="InterPro" id="IPR000515">
    <property type="entry name" value="MetI-like"/>
</dbReference>
<dbReference type="EMBL" id="MFGW01000192">
    <property type="protein sequence ID" value="OGF61585.1"/>
    <property type="molecule type" value="Genomic_DNA"/>
</dbReference>
<dbReference type="CDD" id="cd06261">
    <property type="entry name" value="TM_PBP2"/>
    <property type="match status" value="1"/>
</dbReference>
<dbReference type="Pfam" id="PF00528">
    <property type="entry name" value="BPD_transp_1"/>
    <property type="match status" value="1"/>
</dbReference>
<keyword evidence="4 5" id="KW-0472">Membrane</keyword>
<comment type="subcellular location">
    <subcellularLocation>
        <location evidence="5">Cell membrane</location>
        <topology evidence="5">Multi-pass membrane protein</topology>
    </subcellularLocation>
    <subcellularLocation>
        <location evidence="1">Membrane</location>
        <topology evidence="1">Multi-pass membrane protein</topology>
    </subcellularLocation>
</comment>
<feature type="transmembrane region" description="Helical" evidence="5">
    <location>
        <begin position="88"/>
        <end position="109"/>
    </location>
</feature>
<comment type="similarity">
    <text evidence="5">Belongs to the binding-protein-dependent transport system permease family.</text>
</comment>